<evidence type="ECO:0000313" key="2">
    <source>
        <dbReference type="EMBL" id="UOO81501.1"/>
    </source>
</evidence>
<evidence type="ECO:0000256" key="1">
    <source>
        <dbReference type="SAM" id="Coils"/>
    </source>
</evidence>
<evidence type="ECO:0000313" key="3">
    <source>
        <dbReference type="Proteomes" id="UP000829817"/>
    </source>
</evidence>
<organism evidence="2 3">
    <name type="scientific">Uruburuella testudinis</name>
    <dbReference type="NCBI Taxonomy" id="1282863"/>
    <lineage>
        <taxon>Bacteria</taxon>
        <taxon>Pseudomonadati</taxon>
        <taxon>Pseudomonadota</taxon>
        <taxon>Betaproteobacteria</taxon>
        <taxon>Neisseriales</taxon>
        <taxon>Neisseriaceae</taxon>
        <taxon>Uruburuella</taxon>
    </lineage>
</organism>
<keyword evidence="1" id="KW-0175">Coiled coil</keyword>
<protein>
    <recommendedName>
        <fullName evidence="4">Cell division protein ZapB</fullName>
    </recommendedName>
</protein>
<dbReference type="RefSeq" id="WP_244784691.1">
    <property type="nucleotide sequence ID" value="NZ_CP091508.1"/>
</dbReference>
<sequence length="113" mass="12620">MNQSLENLEVSVYRLAQKFETIVGENKRLNDEIARLKTEQAQQADEHQAAVDELSEALLVQVGKLKNDLQGKIDSLTDENRQYRDLLDASAAEIRGLLARLPQAAANENEAES</sequence>
<reference evidence="2 3" key="1">
    <citation type="journal article" date="2022" name="Res Sq">
        <title>Evolution of multicellular longitudinally dividing oral cavity symbionts (Neisseriaceae).</title>
        <authorList>
            <person name="Nyongesa S."/>
            <person name="Weber P."/>
            <person name="Bernet E."/>
            <person name="Pullido F."/>
            <person name="Nieckarz M."/>
            <person name="Delaby M."/>
            <person name="Nieves C."/>
            <person name="Viehboeck T."/>
            <person name="Krause N."/>
            <person name="Rivera-Millot A."/>
            <person name="Nakamura A."/>
            <person name="Vischer N."/>
            <person name="VanNieuwenhze M."/>
            <person name="Brun Y."/>
            <person name="Cava F."/>
            <person name="Bulgheresi S."/>
            <person name="Veyrier F."/>
        </authorList>
    </citation>
    <scope>NUCLEOTIDE SEQUENCE [LARGE SCALE GENOMIC DNA]</scope>
    <source>
        <strain evidence="2 3">CCUG 63373m</strain>
    </source>
</reference>
<accession>A0ABY4DXS8</accession>
<gene>
    <name evidence="2" type="ORF">LVJ83_11260</name>
</gene>
<keyword evidence="3" id="KW-1185">Reference proteome</keyword>
<feature type="coiled-coil region" evidence="1">
    <location>
        <begin position="19"/>
        <end position="93"/>
    </location>
</feature>
<dbReference type="EMBL" id="CP091508">
    <property type="protein sequence ID" value="UOO81501.1"/>
    <property type="molecule type" value="Genomic_DNA"/>
</dbReference>
<dbReference type="Proteomes" id="UP000829817">
    <property type="component" value="Chromosome"/>
</dbReference>
<evidence type="ECO:0008006" key="4">
    <source>
        <dbReference type="Google" id="ProtNLM"/>
    </source>
</evidence>
<name>A0ABY4DXS8_9NEIS</name>
<proteinExistence type="predicted"/>